<dbReference type="GO" id="GO:0004866">
    <property type="term" value="F:endopeptidase inhibitor activity"/>
    <property type="evidence" value="ECO:0007669"/>
    <property type="project" value="InterPro"/>
</dbReference>
<feature type="chain" id="PRO_5043813206" evidence="3">
    <location>
        <begin position="19"/>
        <end position="205"/>
    </location>
</feature>
<dbReference type="Gene3D" id="2.40.128.10">
    <property type="match status" value="1"/>
</dbReference>
<keyword evidence="6" id="KW-1185">Reference proteome</keyword>
<evidence type="ECO:0000313" key="5">
    <source>
        <dbReference type="EMBL" id="MEJ8570175.1"/>
    </source>
</evidence>
<keyword evidence="5" id="KW-0646">Protease inhibitor</keyword>
<dbReference type="RefSeq" id="WP_340327911.1">
    <property type="nucleotide sequence ID" value="NZ_JAZHOF010000001.1"/>
</dbReference>
<sequence length="205" mass="21617">MKTFLSLALILPAGLMLASCQSDPNYATGPMVAPVMAPTVMPTTSKPSGTLYSKTKSSTWTSPSGNSSVTKTRSTSASVSVDPNAALQTLAALGVAASVPQPGMIPGPVPGAPAGLFGKWQLTDGDNYRSCSIDLKSDESFGSYRAWTSGCFTTDLFQVGKWQQRGYEVVLLDFSGKPQASLRPTAPNRLDGYIVADGQPISMWR</sequence>
<reference evidence="5 6" key="1">
    <citation type="submission" date="2024-02" db="EMBL/GenBank/DDBJ databases">
        <title>Genome analysis and characterization of Microbaculum marinisediminis sp. nov., isolated from marine sediment.</title>
        <authorList>
            <person name="Du Z.-J."/>
            <person name="Ye Y.-Q."/>
            <person name="Zhang Z.-R."/>
            <person name="Yuan S.-M."/>
            <person name="Zhang X.-Y."/>
        </authorList>
    </citation>
    <scope>NUCLEOTIDE SEQUENCE [LARGE SCALE GENOMIC DNA]</scope>
    <source>
        <strain evidence="5 6">SDUM1044001</strain>
    </source>
</reference>
<dbReference type="AlphaFoldDB" id="A0AAW9RE85"/>
<evidence type="ECO:0000256" key="3">
    <source>
        <dbReference type="SAM" id="SignalP"/>
    </source>
</evidence>
<evidence type="ECO:0000313" key="6">
    <source>
        <dbReference type="Proteomes" id="UP001378188"/>
    </source>
</evidence>
<dbReference type="PROSITE" id="PS51257">
    <property type="entry name" value="PROKAR_LIPOPROTEIN"/>
    <property type="match status" value="1"/>
</dbReference>
<comment type="caution">
    <text evidence="5">The sequence shown here is derived from an EMBL/GenBank/DDBJ whole genome shotgun (WGS) entry which is preliminary data.</text>
</comment>
<feature type="domain" description="Alkaline proteinase inhibitor/ Outer membrane lipoprotein Omp19" evidence="4">
    <location>
        <begin position="114"/>
        <end position="205"/>
    </location>
</feature>
<evidence type="ECO:0000256" key="1">
    <source>
        <dbReference type="ARBA" id="ARBA00022729"/>
    </source>
</evidence>
<dbReference type="InterPro" id="IPR016085">
    <property type="entry name" value="Protease_inh_B-barrel_dom"/>
</dbReference>
<gene>
    <name evidence="5" type="ORF">V3328_01715</name>
</gene>
<dbReference type="SUPFAM" id="SSF50882">
    <property type="entry name" value="beta-Barrel protease inhibitors"/>
    <property type="match status" value="1"/>
</dbReference>
<feature type="region of interest" description="Disordered" evidence="2">
    <location>
        <begin position="44"/>
        <end position="75"/>
    </location>
</feature>
<keyword evidence="1 3" id="KW-0732">Signal</keyword>
<proteinExistence type="predicted"/>
<dbReference type="Pfam" id="PF02974">
    <property type="entry name" value="Inh"/>
    <property type="match status" value="1"/>
</dbReference>
<accession>A0AAW9RE85</accession>
<feature type="compositionally biased region" description="Low complexity" evidence="2">
    <location>
        <begin position="53"/>
        <end position="68"/>
    </location>
</feature>
<feature type="signal peptide" evidence="3">
    <location>
        <begin position="1"/>
        <end position="18"/>
    </location>
</feature>
<keyword evidence="5" id="KW-0481">Metalloenzyme inhibitor</keyword>
<protein>
    <submittedName>
        <fullName evidence="5">AprI/Inh family metalloprotease inhibitor</fullName>
    </submittedName>
</protein>
<dbReference type="EMBL" id="JAZHOF010000001">
    <property type="protein sequence ID" value="MEJ8570175.1"/>
    <property type="molecule type" value="Genomic_DNA"/>
</dbReference>
<organism evidence="5 6">
    <name type="scientific">Microbaculum marinum</name>
    <dbReference type="NCBI Taxonomy" id="1764581"/>
    <lineage>
        <taxon>Bacteria</taxon>
        <taxon>Pseudomonadati</taxon>
        <taxon>Pseudomonadota</taxon>
        <taxon>Alphaproteobacteria</taxon>
        <taxon>Hyphomicrobiales</taxon>
        <taxon>Tepidamorphaceae</taxon>
        <taxon>Microbaculum</taxon>
    </lineage>
</organism>
<dbReference type="Proteomes" id="UP001378188">
    <property type="component" value="Unassembled WGS sequence"/>
</dbReference>
<evidence type="ECO:0000256" key="2">
    <source>
        <dbReference type="SAM" id="MobiDB-lite"/>
    </source>
</evidence>
<evidence type="ECO:0000259" key="4">
    <source>
        <dbReference type="Pfam" id="PF02974"/>
    </source>
</evidence>
<dbReference type="InterPro" id="IPR021140">
    <property type="entry name" value="Inh/Omp19"/>
</dbReference>
<keyword evidence="5" id="KW-0483">Metalloprotease inhibitor</keyword>
<name>A0AAW9RE85_9HYPH</name>